<evidence type="ECO:0000256" key="2">
    <source>
        <dbReference type="ARBA" id="ARBA00005885"/>
    </source>
</evidence>
<protein>
    <submittedName>
        <fullName evidence="9">Protein WVD2-like 7</fullName>
    </submittedName>
</protein>
<dbReference type="InterPro" id="IPR027329">
    <property type="entry name" value="TPX2_C"/>
</dbReference>
<evidence type="ECO:0000313" key="8">
    <source>
        <dbReference type="Proteomes" id="UP000694886"/>
    </source>
</evidence>
<dbReference type="KEGG" id="tcc:18609768"/>
<dbReference type="Proteomes" id="UP000694886">
    <property type="component" value="Chromosome 2"/>
</dbReference>
<feature type="compositionally biased region" description="Basic and acidic residues" evidence="6">
    <location>
        <begin position="346"/>
        <end position="377"/>
    </location>
</feature>
<feature type="compositionally biased region" description="Polar residues" evidence="6">
    <location>
        <begin position="583"/>
        <end position="614"/>
    </location>
</feature>
<feature type="region of interest" description="Disordered" evidence="6">
    <location>
        <begin position="126"/>
        <end position="155"/>
    </location>
</feature>
<organism evidence="8 9">
    <name type="scientific">Theobroma cacao</name>
    <name type="common">Cacao</name>
    <name type="synonym">Cocoa</name>
    <dbReference type="NCBI Taxonomy" id="3641"/>
    <lineage>
        <taxon>Eukaryota</taxon>
        <taxon>Viridiplantae</taxon>
        <taxon>Streptophyta</taxon>
        <taxon>Embryophyta</taxon>
        <taxon>Tracheophyta</taxon>
        <taxon>Spermatophyta</taxon>
        <taxon>Magnoliopsida</taxon>
        <taxon>eudicotyledons</taxon>
        <taxon>Gunneridae</taxon>
        <taxon>Pentapetalae</taxon>
        <taxon>rosids</taxon>
        <taxon>malvids</taxon>
        <taxon>Malvales</taxon>
        <taxon>Malvaceae</taxon>
        <taxon>Byttnerioideae</taxon>
        <taxon>Theobroma</taxon>
    </lineage>
</organism>
<sequence length="686" mass="75286">MAGEIEEPFSISFQAESLHSGSVSFGRFENEPLAWERRSSFSHNRYLEEVEKCSKPGSVIEKKAYFEAHFRKKALLLQGSSEGQNGGEDQTCESDFVENEGYREYQTGKDDAAGNKGCGDEYQTGKDDAAEKKGCGDEYHTGKDDAAENKGYGDESDHISKGNHCHHFDENGLNDADYEEDFCCKNEGSPFDHENKGNWFDHAYEGSHSAHFDKSPEGSKYLGEGALMECGREYSGVLSAHETHVLVDTVPGDVKAEETHQSEVGCDKPLISNDKPEEEVKENHDDDAGNIDKSFKPRDASPNTGTTWEVDTTNLENGQNHPPKSKTAIESKASKTRLRSPVSPDHSQKNISRDSKVAAKIQVRREKEISGRMKAEKLPLQTATPTRRSMHRSPKKEDSERSNAKLSAESKSINGPMTKKVIEAQPSSSKKIEPIAWQTPNRLKQTVNSSKADVKSSAGVFQFKSDERAERRKEFYMKLEEKMHAKEAEMNQIQARTQEKTEAEIKQLRKSLNFKAKPMPSFYHVAATPGSTGNKPASSTMKSAKVRQKSASSGIGVTPRPSSLSKEANKQVLSASGPVVELNSPTVESSQAGTISSTPPTDGHSSSESVTRQNVVLLKKEREKEGSNLPKHRISESSSKVVKDHKIGGRPKAGAQRNSGEMVRKNMKSAGIGSGSGMGRLAVVAS</sequence>
<evidence type="ECO:0000256" key="6">
    <source>
        <dbReference type="SAM" id="MobiDB-lite"/>
    </source>
</evidence>
<dbReference type="Gramene" id="Tc02v2_t024480.1">
    <property type="protein sequence ID" value="Tc02v2_p024480.1"/>
    <property type="gene ID" value="Tc02v2_g024480"/>
</dbReference>
<keyword evidence="4" id="KW-0493">Microtubule</keyword>
<feature type="domain" description="TPX2 C-terminal" evidence="7">
    <location>
        <begin position="461"/>
        <end position="532"/>
    </location>
</feature>
<feature type="region of interest" description="Disordered" evidence="6">
    <location>
        <begin position="257"/>
        <end position="456"/>
    </location>
</feature>
<comment type="subcellular location">
    <subcellularLocation>
        <location evidence="1">Cytoplasm</location>
        <location evidence="1">Cytoskeleton</location>
    </subcellularLocation>
</comment>
<feature type="compositionally biased region" description="Polar residues" evidence="6">
    <location>
        <begin position="549"/>
        <end position="574"/>
    </location>
</feature>
<keyword evidence="3" id="KW-0963">Cytoplasm</keyword>
<dbReference type="GO" id="GO:0005874">
    <property type="term" value="C:microtubule"/>
    <property type="evidence" value="ECO:0007669"/>
    <property type="project" value="UniProtKB-KW"/>
</dbReference>
<dbReference type="PANTHER" id="PTHR47067">
    <property type="entry name" value="TPX2 (TARGETING PROTEIN FOR XKLP2) PROTEIN FAMILY-RELATED"/>
    <property type="match status" value="1"/>
</dbReference>
<evidence type="ECO:0000256" key="5">
    <source>
        <dbReference type="ARBA" id="ARBA00023212"/>
    </source>
</evidence>
<feature type="compositionally biased region" description="Polar residues" evidence="6">
    <location>
        <begin position="438"/>
        <end position="451"/>
    </location>
</feature>
<reference evidence="8" key="1">
    <citation type="journal article" date="1997" name="Nucleic Acids Res.">
        <title>tRNAscan-SE: a program for improved detection of transfer RNA genes in genomic sequence.</title>
        <authorList>
            <person name="Lowe T.M."/>
            <person name="Eddy S.R."/>
        </authorList>
    </citation>
    <scope>NUCLEOTIDE SEQUENCE [LARGE SCALE GENOMIC DNA]</scope>
    <source>
        <strain evidence="8">r\B97-61/B2</strain>
    </source>
</reference>
<evidence type="ECO:0000256" key="1">
    <source>
        <dbReference type="ARBA" id="ARBA00004245"/>
    </source>
</evidence>
<dbReference type="InterPro" id="IPR044216">
    <property type="entry name" value="WDL7"/>
</dbReference>
<reference evidence="9" key="2">
    <citation type="submission" date="2025-08" db="UniProtKB">
        <authorList>
            <consortium name="RefSeq"/>
        </authorList>
    </citation>
    <scope>IDENTIFICATION</scope>
</reference>
<evidence type="ECO:0000256" key="3">
    <source>
        <dbReference type="ARBA" id="ARBA00022490"/>
    </source>
</evidence>
<accession>A0AB32W1J2</accession>
<gene>
    <name evidence="9" type="primary">LOC18609768</name>
</gene>
<comment type="similarity">
    <text evidence="2">Belongs to the TPX2 family.</text>
</comment>
<evidence type="ECO:0000313" key="9">
    <source>
        <dbReference type="RefSeq" id="XP_017971861.1"/>
    </source>
</evidence>
<keyword evidence="5" id="KW-0206">Cytoskeleton</keyword>
<dbReference type="AlphaFoldDB" id="A0AB32W1J2"/>
<feature type="compositionally biased region" description="Polar residues" evidence="6">
    <location>
        <begin position="301"/>
        <end position="322"/>
    </location>
</feature>
<evidence type="ECO:0000256" key="4">
    <source>
        <dbReference type="ARBA" id="ARBA00022701"/>
    </source>
</evidence>
<dbReference type="PANTHER" id="PTHR47067:SF6">
    <property type="entry name" value="PROTEIN WVD2-LIKE 7"/>
    <property type="match status" value="1"/>
</dbReference>
<name>A0AB32W1J2_THECC</name>
<dbReference type="RefSeq" id="XP_017971861.1">
    <property type="nucleotide sequence ID" value="XM_018116372.1"/>
</dbReference>
<evidence type="ECO:0000259" key="7">
    <source>
        <dbReference type="Pfam" id="PF06886"/>
    </source>
</evidence>
<feature type="region of interest" description="Disordered" evidence="6">
    <location>
        <begin position="525"/>
        <end position="686"/>
    </location>
</feature>
<feature type="compositionally biased region" description="Polar residues" evidence="6">
    <location>
        <begin position="529"/>
        <end position="542"/>
    </location>
</feature>
<dbReference type="GeneID" id="18609768"/>
<dbReference type="Pfam" id="PF06886">
    <property type="entry name" value="TPX2"/>
    <property type="match status" value="1"/>
</dbReference>
<proteinExistence type="inferred from homology"/>